<feature type="compositionally biased region" description="Low complexity" evidence="1">
    <location>
        <begin position="895"/>
        <end position="904"/>
    </location>
</feature>
<dbReference type="InterPro" id="IPR027040">
    <property type="entry name" value="PSMD4"/>
</dbReference>
<feature type="region of interest" description="Disordered" evidence="1">
    <location>
        <begin position="22"/>
        <end position="41"/>
    </location>
</feature>
<dbReference type="AlphaFoldDB" id="Q2H124"/>
<gene>
    <name evidence="2" type="ORF">CHGG_04522</name>
</gene>
<feature type="region of interest" description="Disordered" evidence="1">
    <location>
        <begin position="1012"/>
        <end position="1035"/>
    </location>
</feature>
<dbReference type="InParanoid" id="Q2H124"/>
<dbReference type="GO" id="GO:0005829">
    <property type="term" value="C:cytosol"/>
    <property type="evidence" value="ECO:0007669"/>
    <property type="project" value="TreeGrafter"/>
</dbReference>
<feature type="region of interest" description="Disordered" evidence="1">
    <location>
        <begin position="881"/>
        <end position="904"/>
    </location>
</feature>
<sequence>MQPGLIETPNQDIVAIHTSLTSPTTAQHGPGRSLAGSSDARSPLRIRSTFSDAQRSGGAVSDHDLKVDHLSQSLGWLSVAEVKSTTATPATVAGQRVFDYENAAVASSSRDNSRTDLGFKVIHSSQSAGVQLTDFPNEILTQILSHLHPDSHGAVAVVRRQARQTFGSSARSSPIQGRKATAVLTYNSKLPWMISHVHADFTGGKKGPRVIHGTRDLGVATVSDPTTGRIEKWGLDDPFAFQQLDEAFPNLEFFGIGEGPAAVPNVMDVSQPYGFAGGEGFPGGRVYYKATGQLRGHYIGHDHGMTEMPPEIPKIPALVDAVSCVWIAKSSSVTSTTQSMVGILAGSTLGVVTSYALGHESTGPRFGDGDMTARWVLSPGVPIIDIKVDEQYSLRRKALGRVWAVALNALGEVYYLTEPPSPPFLKGKAEGAIKDAWHAGRTAHWELIEATRRTAKPDEFDKNAVMGTYSPRSSAHAMNLSREQVVAEAREIEKYFKHTPAHFRKVCQGWDMLRKLEVDFAAGGENGGGESIFVVTCGNEEAEPASIRRFVKCNGSRKSSPSGALTPVAPPLAPRQSIFGGEAVVEVSKPTLQVDSNTSGISPPASGSSTPRLGFISGKVEIEEWRTNEFVFKHNHAVEITASAVDTSTFALMTDFEDPLLSGLSGANTPGTPTSKHATGEIPGRRARLLAVGTNTGSVVVWNMRDTTSPVVSPVRVIHTESPEVTALAVSALLSAPSMPNHRAASRGTSSHANPALQHANYFAVRAIALDPNATILRGVLAFGTFVRFWTYSSTAQGSGRKRRLRHSDIHGRLAGRRNNGTVSSYIAAEEAELRHEREHRSREVDRLRKRFGVGLAELTEEEALQYATMVSEESFAVDEMRRNTSASDTAGETASSVGSSAVDGAFVTPEPSVSNGGVGPSGAVVNLPVLREEVAATTADGESGVGGGGDDDDYEAQIQRAIRLSLLEGVGDMPPSQQQSSPPSQSPSQSWGGSDVATTWGGYEVKVQVKSAKGKGKGKGRSEGASPDAATGVGESGLGVSGYAAGGSEVASAPDVGVDADDDLALALRLSLEEEEARLRRVKEQEEAGVVDADVAWEGDEYPPLEVKGKGKGKWV</sequence>
<dbReference type="EMBL" id="CH408032">
    <property type="protein sequence ID" value="EAQ87903.1"/>
    <property type="molecule type" value="Genomic_DNA"/>
</dbReference>
<name>Q2H124_CHAGB</name>
<feature type="region of interest" description="Disordered" evidence="1">
    <location>
        <begin position="971"/>
        <end position="998"/>
    </location>
</feature>
<dbReference type="eggNOG" id="KOG0274">
    <property type="taxonomic scope" value="Eukaryota"/>
</dbReference>
<accession>Q2H124</accession>
<dbReference type="PANTHER" id="PTHR10223">
    <property type="entry name" value="26S PROTEASOME NON-ATPASE REGULATORY SUBUNIT 4"/>
    <property type="match status" value="1"/>
</dbReference>
<reference evidence="3" key="1">
    <citation type="journal article" date="2015" name="Genome Announc.">
        <title>Draft genome sequence of the cellulolytic fungus Chaetomium globosum.</title>
        <authorList>
            <person name="Cuomo C.A."/>
            <person name="Untereiner W.A."/>
            <person name="Ma L.-J."/>
            <person name="Grabherr M."/>
            <person name="Birren B.W."/>
        </authorList>
    </citation>
    <scope>NUCLEOTIDE SEQUENCE [LARGE SCALE GENOMIC DNA]</scope>
    <source>
        <strain evidence="3">ATCC 6205 / CBS 148.51 / DSM 1962 / NBRC 6347 / NRRL 1970</strain>
    </source>
</reference>
<dbReference type="PANTHER" id="PTHR10223:SF2">
    <property type="entry name" value="F-BOX AND WD DOMAIN PROTEIN (AFU_ORTHOLOGUE AFUA_6G11400)"/>
    <property type="match status" value="1"/>
</dbReference>
<dbReference type="GO" id="GO:0031593">
    <property type="term" value="F:polyubiquitin modification-dependent protein binding"/>
    <property type="evidence" value="ECO:0007669"/>
    <property type="project" value="TreeGrafter"/>
</dbReference>
<dbReference type="GO" id="GO:0008540">
    <property type="term" value="C:proteasome regulatory particle, base subcomplex"/>
    <property type="evidence" value="ECO:0007669"/>
    <property type="project" value="TreeGrafter"/>
</dbReference>
<evidence type="ECO:0000313" key="2">
    <source>
        <dbReference type="EMBL" id="EAQ87903.1"/>
    </source>
</evidence>
<evidence type="ECO:0000313" key="3">
    <source>
        <dbReference type="Proteomes" id="UP000001056"/>
    </source>
</evidence>
<evidence type="ECO:0008006" key="4">
    <source>
        <dbReference type="Google" id="ProtNLM"/>
    </source>
</evidence>
<dbReference type="OrthoDB" id="2095648at2759"/>
<dbReference type="Pfam" id="PF02809">
    <property type="entry name" value="UIM"/>
    <property type="match status" value="3"/>
</dbReference>
<dbReference type="GO" id="GO:0043161">
    <property type="term" value="P:proteasome-mediated ubiquitin-dependent protein catabolic process"/>
    <property type="evidence" value="ECO:0007669"/>
    <property type="project" value="TreeGrafter"/>
</dbReference>
<organism evidence="2 3">
    <name type="scientific">Chaetomium globosum (strain ATCC 6205 / CBS 148.51 / DSM 1962 / NBRC 6347 / NRRL 1970)</name>
    <name type="common">Soil fungus</name>
    <dbReference type="NCBI Taxonomy" id="306901"/>
    <lineage>
        <taxon>Eukaryota</taxon>
        <taxon>Fungi</taxon>
        <taxon>Dikarya</taxon>
        <taxon>Ascomycota</taxon>
        <taxon>Pezizomycotina</taxon>
        <taxon>Sordariomycetes</taxon>
        <taxon>Sordariomycetidae</taxon>
        <taxon>Sordariales</taxon>
        <taxon>Chaetomiaceae</taxon>
        <taxon>Chaetomium</taxon>
    </lineage>
</organism>
<dbReference type="Proteomes" id="UP000001056">
    <property type="component" value="Unassembled WGS sequence"/>
</dbReference>
<dbReference type="RefSeq" id="XP_001223736.1">
    <property type="nucleotide sequence ID" value="XM_001223735.1"/>
</dbReference>
<keyword evidence="3" id="KW-1185">Reference proteome</keyword>
<dbReference type="SMART" id="SM00726">
    <property type="entry name" value="UIM"/>
    <property type="match status" value="2"/>
</dbReference>
<evidence type="ECO:0000256" key="1">
    <source>
        <dbReference type="SAM" id="MobiDB-lite"/>
    </source>
</evidence>
<dbReference type="GeneID" id="4392842"/>
<dbReference type="PROSITE" id="PS50330">
    <property type="entry name" value="UIM"/>
    <property type="match status" value="2"/>
</dbReference>
<proteinExistence type="predicted"/>
<dbReference type="GO" id="GO:0005634">
    <property type="term" value="C:nucleus"/>
    <property type="evidence" value="ECO:0007669"/>
    <property type="project" value="TreeGrafter"/>
</dbReference>
<protein>
    <recommendedName>
        <fullName evidence="4">F-box domain-containing protein</fullName>
    </recommendedName>
</protein>
<feature type="compositionally biased region" description="Polar residues" evidence="1">
    <location>
        <begin position="884"/>
        <end position="894"/>
    </location>
</feature>
<dbReference type="InterPro" id="IPR003903">
    <property type="entry name" value="UIM_dom"/>
</dbReference>
<feature type="compositionally biased region" description="Low complexity" evidence="1">
    <location>
        <begin position="975"/>
        <end position="991"/>
    </location>
</feature>
<dbReference type="OMA" id="GPHPTYE"/>
<dbReference type="VEuPathDB" id="FungiDB:CHGG_04522"/>
<dbReference type="STRING" id="306901.Q2H124"/>
<dbReference type="HOGENOM" id="CLU_009186_0_0_1"/>